<protein>
    <submittedName>
        <fullName evidence="1">Uncharacterized protein</fullName>
    </submittedName>
</protein>
<dbReference type="EMBL" id="CAKMRJ010005412">
    <property type="protein sequence ID" value="CAH1440663.1"/>
    <property type="molecule type" value="Genomic_DNA"/>
</dbReference>
<dbReference type="SUPFAM" id="SSF52058">
    <property type="entry name" value="L domain-like"/>
    <property type="match status" value="1"/>
</dbReference>
<evidence type="ECO:0000313" key="2">
    <source>
        <dbReference type="Proteomes" id="UP001157418"/>
    </source>
</evidence>
<sequence length="181" mass="20444">MTESIVSDCDNIQLQPKPIPIPVKDFRFLRVSHLTFLDIRYCKNLKSFPHDHFQSFTSLEEMWIYQCPSMDCSFPCGVWPPNLRKLSIGMLNKPMSEWGLQNFPTSLVELELYGYDSGVVSFSVADDVRNTTTPSSSSSSFLLPPSLVSLELHDNFRPIKFDNNGVLVEKVKHGAGLSTPL</sequence>
<proteinExistence type="predicted"/>
<evidence type="ECO:0000313" key="1">
    <source>
        <dbReference type="EMBL" id="CAH1440663.1"/>
    </source>
</evidence>
<organism evidence="1 2">
    <name type="scientific">Lactuca virosa</name>
    <dbReference type="NCBI Taxonomy" id="75947"/>
    <lineage>
        <taxon>Eukaryota</taxon>
        <taxon>Viridiplantae</taxon>
        <taxon>Streptophyta</taxon>
        <taxon>Embryophyta</taxon>
        <taxon>Tracheophyta</taxon>
        <taxon>Spermatophyta</taxon>
        <taxon>Magnoliopsida</taxon>
        <taxon>eudicotyledons</taxon>
        <taxon>Gunneridae</taxon>
        <taxon>Pentapetalae</taxon>
        <taxon>asterids</taxon>
        <taxon>campanulids</taxon>
        <taxon>Asterales</taxon>
        <taxon>Asteraceae</taxon>
        <taxon>Cichorioideae</taxon>
        <taxon>Cichorieae</taxon>
        <taxon>Lactucinae</taxon>
        <taxon>Lactuca</taxon>
    </lineage>
</organism>
<comment type="caution">
    <text evidence="1">The sequence shown here is derived from an EMBL/GenBank/DDBJ whole genome shotgun (WGS) entry which is preliminary data.</text>
</comment>
<dbReference type="PANTHER" id="PTHR34630">
    <property type="entry name" value="OS11G0677101 PROTEIN"/>
    <property type="match status" value="1"/>
</dbReference>
<name>A0AAU9NS04_9ASTR</name>
<gene>
    <name evidence="1" type="ORF">LVIROSA_LOCUS26782</name>
</gene>
<dbReference type="PANTHER" id="PTHR34630:SF106">
    <property type="entry name" value="OS04G0623066 PROTEIN"/>
    <property type="match status" value="1"/>
</dbReference>
<dbReference type="Proteomes" id="UP001157418">
    <property type="component" value="Unassembled WGS sequence"/>
</dbReference>
<dbReference type="AlphaFoldDB" id="A0AAU9NS04"/>
<accession>A0AAU9NS04</accession>
<dbReference type="Gene3D" id="3.80.10.10">
    <property type="entry name" value="Ribonuclease Inhibitor"/>
    <property type="match status" value="1"/>
</dbReference>
<keyword evidence="2" id="KW-1185">Reference proteome</keyword>
<dbReference type="InterPro" id="IPR032675">
    <property type="entry name" value="LRR_dom_sf"/>
</dbReference>
<reference evidence="1 2" key="1">
    <citation type="submission" date="2022-01" db="EMBL/GenBank/DDBJ databases">
        <authorList>
            <person name="Xiong W."/>
            <person name="Schranz E."/>
        </authorList>
    </citation>
    <scope>NUCLEOTIDE SEQUENCE [LARGE SCALE GENOMIC DNA]</scope>
</reference>